<dbReference type="Pfam" id="PF12937">
    <property type="entry name" value="F-box-like"/>
    <property type="match status" value="1"/>
</dbReference>
<evidence type="ECO:0000259" key="1">
    <source>
        <dbReference type="Pfam" id="PF03478"/>
    </source>
</evidence>
<reference evidence="3" key="1">
    <citation type="submission" date="2015-06" db="UniProtKB">
        <authorList>
            <consortium name="EnsemblPlants"/>
        </authorList>
    </citation>
    <scope>IDENTIFICATION</scope>
</reference>
<dbReference type="AlphaFoldDB" id="M8B398"/>
<dbReference type="OMA" id="DLNERRW"/>
<feature type="domain" description="F-box" evidence="2">
    <location>
        <begin position="10"/>
        <end position="46"/>
    </location>
</feature>
<dbReference type="PANTHER" id="PTHR33110:SF145">
    <property type="entry name" value="DUF295 DOMAIN-CONTAINING PROTEIN"/>
    <property type="match status" value="1"/>
</dbReference>
<dbReference type="InterPro" id="IPR005174">
    <property type="entry name" value="KIB1-4_b-propeller"/>
</dbReference>
<evidence type="ECO:0000259" key="2">
    <source>
        <dbReference type="Pfam" id="PF12937"/>
    </source>
</evidence>
<name>M8B398_AEGTA</name>
<proteinExistence type="predicted"/>
<sequence length="423" mass="48095">MAKDQGQSVWAYLPDDLLLLVLRRLASLADRVRSAAVCRPWRSAASKLPPTRLPWVVFGNGTLFDLANDSAPHPHHRLRLPDDCWRYSAGDNMLFLVHQGDGSCSLLNALSGATTHLPELAGLLRTYNVRHRRLRNEPSRIPHNLNELRRIPQNELRRIFRSKQDQNDPPMKAIGKVVVSCSSWDGDHVVVAVLIGRDVIVSTCRPAGESNSFLLGALRHEAIDIALFQGKIYALSRGHVLETLDLSNGHQKGFKLKYSTELMKKHPWQHHHHQDFQDGFPLVEIYLVESGGKLLMVKRWLRRPWMRMPSSPDADGRRTFRFEVWEADLGQGRWKKLDGSLQGQTLFVSRPCSKSLPAGHGVRGGCIYFLNQLYQWKQPEAPLGDSGVYNIRDKAFTPLLPESMPSLPWKSERFSSWFFPVQV</sequence>
<dbReference type="SUPFAM" id="SSF81383">
    <property type="entry name" value="F-box domain"/>
    <property type="match status" value="1"/>
</dbReference>
<evidence type="ECO:0000313" key="3">
    <source>
        <dbReference type="EnsemblPlants" id="EMT11207"/>
    </source>
</evidence>
<feature type="domain" description="KIB1-4 beta-propeller" evidence="1">
    <location>
        <begin position="73"/>
        <end position="390"/>
    </location>
</feature>
<accession>M8B398</accession>
<evidence type="ECO:0008006" key="4">
    <source>
        <dbReference type="Google" id="ProtNLM"/>
    </source>
</evidence>
<dbReference type="Gene3D" id="1.20.1280.50">
    <property type="match status" value="1"/>
</dbReference>
<dbReference type="InterPro" id="IPR036047">
    <property type="entry name" value="F-box-like_dom_sf"/>
</dbReference>
<organism evidence="3">
    <name type="scientific">Aegilops tauschii</name>
    <name type="common">Tausch's goatgrass</name>
    <name type="synonym">Aegilops squarrosa</name>
    <dbReference type="NCBI Taxonomy" id="37682"/>
    <lineage>
        <taxon>Eukaryota</taxon>
        <taxon>Viridiplantae</taxon>
        <taxon>Streptophyta</taxon>
        <taxon>Embryophyta</taxon>
        <taxon>Tracheophyta</taxon>
        <taxon>Spermatophyta</taxon>
        <taxon>Magnoliopsida</taxon>
        <taxon>Liliopsida</taxon>
        <taxon>Poales</taxon>
        <taxon>Poaceae</taxon>
        <taxon>BOP clade</taxon>
        <taxon>Pooideae</taxon>
        <taxon>Triticodae</taxon>
        <taxon>Triticeae</taxon>
        <taxon>Triticinae</taxon>
        <taxon>Aegilops</taxon>
    </lineage>
</organism>
<dbReference type="PANTHER" id="PTHR33110">
    <property type="entry name" value="F-BOX/KELCH-REPEAT PROTEIN-RELATED"/>
    <property type="match status" value="1"/>
</dbReference>
<protein>
    <recommendedName>
        <fullName evidence="4">DUF295 domain-containing protein</fullName>
    </recommendedName>
</protein>
<dbReference type="InterPro" id="IPR001810">
    <property type="entry name" value="F-box_dom"/>
</dbReference>
<dbReference type="EnsemblPlants" id="EMT11207">
    <property type="protein sequence ID" value="EMT11207"/>
    <property type="gene ID" value="F775_15876"/>
</dbReference>
<dbReference type="Pfam" id="PF03478">
    <property type="entry name" value="Beta-prop_KIB1-4"/>
    <property type="match status" value="1"/>
</dbReference>